<name>A0AAV0F250_9ASTE</name>
<evidence type="ECO:0000256" key="1">
    <source>
        <dbReference type="SAM" id="Phobius"/>
    </source>
</evidence>
<keyword evidence="1" id="KW-1133">Transmembrane helix</keyword>
<gene>
    <name evidence="2" type="ORF">CEPIT_LOCUS29966</name>
</gene>
<feature type="transmembrane region" description="Helical" evidence="1">
    <location>
        <begin position="154"/>
        <end position="176"/>
    </location>
</feature>
<keyword evidence="3" id="KW-1185">Reference proteome</keyword>
<evidence type="ECO:0000313" key="3">
    <source>
        <dbReference type="Proteomes" id="UP001152523"/>
    </source>
</evidence>
<keyword evidence="1" id="KW-0812">Transmembrane</keyword>
<dbReference type="EMBL" id="CAMAPF010000956">
    <property type="protein sequence ID" value="CAH9129585.1"/>
    <property type="molecule type" value="Genomic_DNA"/>
</dbReference>
<accession>A0AAV0F250</accession>
<sequence length="177" mass="20318">MKYERKGGSPPLGFFLRYRYCRGAAVFLHSWDFFVPASFARATWILVERELCVIFFLGCGLDFCGRRTQDNMIEFSFASRAWISMGNLEQIGKSKLTNARKIRFQMIFSGVEILFYHTTAVRPPPEPPPCEAAVWGKFLFSYYFVDEELLIDSVSFPIVLGFFLPVLCLTSQIALYG</sequence>
<comment type="caution">
    <text evidence="2">The sequence shown here is derived from an EMBL/GenBank/DDBJ whole genome shotgun (WGS) entry which is preliminary data.</text>
</comment>
<evidence type="ECO:0000313" key="2">
    <source>
        <dbReference type="EMBL" id="CAH9129585.1"/>
    </source>
</evidence>
<keyword evidence="1" id="KW-0472">Membrane</keyword>
<reference evidence="2" key="1">
    <citation type="submission" date="2022-07" db="EMBL/GenBank/DDBJ databases">
        <authorList>
            <person name="Macas J."/>
            <person name="Novak P."/>
            <person name="Neumann P."/>
        </authorList>
    </citation>
    <scope>NUCLEOTIDE SEQUENCE</scope>
</reference>
<protein>
    <submittedName>
        <fullName evidence="2">Uncharacterized protein</fullName>
    </submittedName>
</protein>
<dbReference type="Proteomes" id="UP001152523">
    <property type="component" value="Unassembled WGS sequence"/>
</dbReference>
<organism evidence="2 3">
    <name type="scientific">Cuscuta epithymum</name>
    <dbReference type="NCBI Taxonomy" id="186058"/>
    <lineage>
        <taxon>Eukaryota</taxon>
        <taxon>Viridiplantae</taxon>
        <taxon>Streptophyta</taxon>
        <taxon>Embryophyta</taxon>
        <taxon>Tracheophyta</taxon>
        <taxon>Spermatophyta</taxon>
        <taxon>Magnoliopsida</taxon>
        <taxon>eudicotyledons</taxon>
        <taxon>Gunneridae</taxon>
        <taxon>Pentapetalae</taxon>
        <taxon>asterids</taxon>
        <taxon>lamiids</taxon>
        <taxon>Solanales</taxon>
        <taxon>Convolvulaceae</taxon>
        <taxon>Cuscuteae</taxon>
        <taxon>Cuscuta</taxon>
        <taxon>Cuscuta subgen. Cuscuta</taxon>
    </lineage>
</organism>
<dbReference type="AlphaFoldDB" id="A0AAV0F250"/>
<proteinExistence type="predicted"/>